<reference evidence="5" key="1">
    <citation type="journal article" date="2021" name="Nat. Commun.">
        <title>Genetic determinants of endophytism in the Arabidopsis root mycobiome.</title>
        <authorList>
            <person name="Mesny F."/>
            <person name="Miyauchi S."/>
            <person name="Thiergart T."/>
            <person name="Pickel B."/>
            <person name="Atanasova L."/>
            <person name="Karlsson M."/>
            <person name="Huettel B."/>
            <person name="Barry K.W."/>
            <person name="Haridas S."/>
            <person name="Chen C."/>
            <person name="Bauer D."/>
            <person name="Andreopoulos W."/>
            <person name="Pangilinan J."/>
            <person name="LaButti K."/>
            <person name="Riley R."/>
            <person name="Lipzen A."/>
            <person name="Clum A."/>
            <person name="Drula E."/>
            <person name="Henrissat B."/>
            <person name="Kohler A."/>
            <person name="Grigoriev I.V."/>
            <person name="Martin F.M."/>
            <person name="Hacquard S."/>
        </authorList>
    </citation>
    <scope>NUCLEOTIDE SEQUENCE</scope>
    <source>
        <strain evidence="5">FSSC 5 MPI-SDFR-AT-0091</strain>
    </source>
</reference>
<dbReference type="AlphaFoldDB" id="A0A9P9GIK0"/>
<evidence type="ECO:0000313" key="6">
    <source>
        <dbReference type="Proteomes" id="UP000736672"/>
    </source>
</evidence>
<feature type="region of interest" description="Disordered" evidence="4">
    <location>
        <begin position="153"/>
        <end position="193"/>
    </location>
</feature>
<dbReference type="SUPFAM" id="SSF48403">
    <property type="entry name" value="Ankyrin repeat"/>
    <property type="match status" value="2"/>
</dbReference>
<feature type="compositionally biased region" description="Basic and acidic residues" evidence="4">
    <location>
        <begin position="167"/>
        <end position="179"/>
    </location>
</feature>
<sequence length="1038" mass="113775">MEPAGIVGLVASCVGLGARAVASAKELDDFITSYRAANKSVAKLANQLRLFAVSVEQLEKLLDGQPTVSDQLKDTIRSSMRDCDDIIGDLEEHVKKVISNSDGSKGLAFTSKIRLLWSQSSVGKEEQTLHRQLQTVMLLISLVRENDAAKQNSVLGQPGSRKTFAKSARDARSIREGRDTNSISTSISSSSRWSSSTNTEVEFDVDEEILKSGPYVANYRALLAKSMTDGQKPPSVQMQPKSNGLTPKRLEKKTEEHCPKSAAVLPKPVRKSSPAAFVSSPRRFNEPFDKVAVMEALRSPWTGTMKQPLSGPIEPPPESWHKTQQLENRPLDSVKDVIFPSLSPDFDLRWTPFGGWMRMKPASLTAGVDEESDALVPLKASPEEPKPNFDDVFLKRLMDASFPSLASSPPWSPEKTKFAFAETRLVPRSPVKYFQHDLSDDEDLNDLCDACEEGNFKWAKYLLEEKAIQVNGSGRDPEGKSPLHLAVETGRQDIVDLLLEHSARPNILDKKRHTPFLYAIERVINDGTSLDIARSLVSRGASLSGLLGPRPLVEAISRGHLALAEFLLEVGEARDLENEAGEHVFSIAVASGRVDLIKLLLEYDYARCRVDRVGREPLLVATMRGRQDIVQLLMQHNVNQRGCDHDGYSPINYAVKRILESNDDLGLARLVIGSGTLHAPNGCPLILMAVAASHLELVKLLIKHSADCDEEWDGLSPLGLAVKKRDLDLVSALVHLGKARIDKLNKNKTSPLLDAVRRDDVEMVSSLLETEHEPICDAHSNCPQTPLSAACCKDNAEAAKRLLNWDVWVGGLSEGPLRSKPRGAGKGKMWFEFGDMAMESYTPLHVAARVSPGMTRLLLDAEAAVTSTAAVRCQGSDMTIHGVTPLHLAIGPSAEILITDGRANVFAKDSRGRTPLFWAAGFLASDRGSENLQAVEANLAQGAPVNLRDRHGITPLYLVAEGMIDGTIFDHTMPMDTLRSCISIARNLLAAGAKTNICAEDGTETIKDIFTNVLEWSLPRVPELRYELEQLQKDLGLS</sequence>
<dbReference type="SMART" id="SM00248">
    <property type="entry name" value="ANK"/>
    <property type="match status" value="14"/>
</dbReference>
<feature type="compositionally biased region" description="Low complexity" evidence="4">
    <location>
        <begin position="180"/>
        <end position="193"/>
    </location>
</feature>
<keyword evidence="6" id="KW-1185">Reference proteome</keyword>
<evidence type="ECO:0000256" key="3">
    <source>
        <dbReference type="PROSITE-ProRule" id="PRU00023"/>
    </source>
</evidence>
<keyword evidence="2 3" id="KW-0040">ANK repeat</keyword>
<dbReference type="Proteomes" id="UP000736672">
    <property type="component" value="Unassembled WGS sequence"/>
</dbReference>
<dbReference type="PROSITE" id="PS50297">
    <property type="entry name" value="ANK_REP_REGION"/>
    <property type="match status" value="1"/>
</dbReference>
<feature type="repeat" description="ANK" evidence="3">
    <location>
        <begin position="613"/>
        <end position="645"/>
    </location>
</feature>
<dbReference type="Pfam" id="PF12796">
    <property type="entry name" value="Ank_2"/>
    <property type="match status" value="3"/>
</dbReference>
<evidence type="ECO:0000256" key="4">
    <source>
        <dbReference type="SAM" id="MobiDB-lite"/>
    </source>
</evidence>
<dbReference type="PANTHER" id="PTHR24198:SF165">
    <property type="entry name" value="ANKYRIN REPEAT-CONTAINING PROTEIN-RELATED"/>
    <property type="match status" value="1"/>
</dbReference>
<protein>
    <submittedName>
        <fullName evidence="5">Ankyrin repeat-containing domain protein</fullName>
    </submittedName>
</protein>
<proteinExistence type="predicted"/>
<accession>A0A9P9GIK0</accession>
<dbReference type="InterPro" id="IPR036770">
    <property type="entry name" value="Ankyrin_rpt-contain_sf"/>
</dbReference>
<name>A0A9P9GIK0_FUSSL</name>
<dbReference type="PANTHER" id="PTHR24198">
    <property type="entry name" value="ANKYRIN REPEAT AND PROTEIN KINASE DOMAIN-CONTAINING PROTEIN"/>
    <property type="match status" value="1"/>
</dbReference>
<evidence type="ECO:0000256" key="1">
    <source>
        <dbReference type="ARBA" id="ARBA00022737"/>
    </source>
</evidence>
<dbReference type="InterPro" id="IPR002110">
    <property type="entry name" value="Ankyrin_rpt"/>
</dbReference>
<dbReference type="OrthoDB" id="4772757at2759"/>
<evidence type="ECO:0000313" key="5">
    <source>
        <dbReference type="EMBL" id="KAH7239601.1"/>
    </source>
</evidence>
<feature type="repeat" description="ANK" evidence="3">
    <location>
        <begin position="478"/>
        <end position="510"/>
    </location>
</feature>
<organism evidence="5 6">
    <name type="scientific">Fusarium solani</name>
    <name type="common">Filamentous fungus</name>
    <dbReference type="NCBI Taxonomy" id="169388"/>
    <lineage>
        <taxon>Eukaryota</taxon>
        <taxon>Fungi</taxon>
        <taxon>Dikarya</taxon>
        <taxon>Ascomycota</taxon>
        <taxon>Pezizomycotina</taxon>
        <taxon>Sordariomycetes</taxon>
        <taxon>Hypocreomycetidae</taxon>
        <taxon>Hypocreales</taxon>
        <taxon>Nectriaceae</taxon>
        <taxon>Fusarium</taxon>
        <taxon>Fusarium solani species complex</taxon>
    </lineage>
</organism>
<dbReference type="EMBL" id="JAGTJS010000021">
    <property type="protein sequence ID" value="KAH7239601.1"/>
    <property type="molecule type" value="Genomic_DNA"/>
</dbReference>
<dbReference type="Gene3D" id="1.25.40.20">
    <property type="entry name" value="Ankyrin repeat-containing domain"/>
    <property type="match status" value="4"/>
</dbReference>
<gene>
    <name evidence="5" type="ORF">B0J15DRAFT_568908</name>
</gene>
<keyword evidence="1" id="KW-0677">Repeat</keyword>
<comment type="caution">
    <text evidence="5">The sequence shown here is derived from an EMBL/GenBank/DDBJ whole genome shotgun (WGS) entry which is preliminary data.</text>
</comment>
<dbReference type="PROSITE" id="PS50088">
    <property type="entry name" value="ANK_REPEAT"/>
    <property type="match status" value="2"/>
</dbReference>
<evidence type="ECO:0000256" key="2">
    <source>
        <dbReference type="ARBA" id="ARBA00023043"/>
    </source>
</evidence>